<gene>
    <name evidence="6" type="ORF">D0435_00650</name>
</gene>
<reference evidence="6 7" key="1">
    <citation type="submission" date="2018-08" db="EMBL/GenBank/DDBJ databases">
        <title>Murine metabolic-syndrome-specific gut microbial biobank.</title>
        <authorList>
            <person name="Liu C."/>
        </authorList>
    </citation>
    <scope>NUCLEOTIDE SEQUENCE [LARGE SCALE GENOMIC DNA]</scope>
    <source>
        <strain evidence="6 7">28</strain>
    </source>
</reference>
<dbReference type="AlphaFoldDB" id="A0A845QH48"/>
<dbReference type="InterPro" id="IPR036421">
    <property type="entry name" value="Fe_dep_repressor_sf"/>
</dbReference>
<dbReference type="InterPro" id="IPR036388">
    <property type="entry name" value="WH-like_DNA-bd_sf"/>
</dbReference>
<comment type="similarity">
    <text evidence="1">Belongs to the DtxR/MntR family.</text>
</comment>
<keyword evidence="4" id="KW-0804">Transcription</keyword>
<dbReference type="InterPro" id="IPR022687">
    <property type="entry name" value="HTH_DTXR"/>
</dbReference>
<dbReference type="Gene3D" id="1.10.60.10">
    <property type="entry name" value="Iron dependent repressor, metal binding and dimerisation domain"/>
    <property type="match status" value="1"/>
</dbReference>
<proteinExistence type="inferred from homology"/>
<evidence type="ECO:0000313" key="6">
    <source>
        <dbReference type="EMBL" id="NBH60185.1"/>
    </source>
</evidence>
<evidence type="ECO:0000256" key="3">
    <source>
        <dbReference type="ARBA" id="ARBA00023125"/>
    </source>
</evidence>
<dbReference type="SUPFAM" id="SSF46785">
    <property type="entry name" value="Winged helix' DNA-binding domain"/>
    <property type="match status" value="1"/>
</dbReference>
<name>A0A845QH48_9FIRM</name>
<dbReference type="SMART" id="SM00529">
    <property type="entry name" value="HTH_DTXR"/>
    <property type="match status" value="1"/>
</dbReference>
<evidence type="ECO:0000256" key="4">
    <source>
        <dbReference type="ARBA" id="ARBA00023163"/>
    </source>
</evidence>
<dbReference type="Gene3D" id="1.10.10.10">
    <property type="entry name" value="Winged helix-like DNA-binding domain superfamily/Winged helix DNA-binding domain"/>
    <property type="match status" value="1"/>
</dbReference>
<comment type="caution">
    <text evidence="6">The sequence shown here is derived from an EMBL/GenBank/DDBJ whole genome shotgun (WGS) entry which is preliminary data.</text>
</comment>
<keyword evidence="2" id="KW-0805">Transcription regulation</keyword>
<dbReference type="PANTHER" id="PTHR33238:SF7">
    <property type="entry name" value="IRON-DEPENDENT TRANSCRIPTIONAL REGULATOR"/>
    <property type="match status" value="1"/>
</dbReference>
<keyword evidence="7" id="KW-1185">Reference proteome</keyword>
<protein>
    <submittedName>
        <fullName evidence="6">Metal-dependent transcriptional regulator</fullName>
    </submittedName>
</protein>
<dbReference type="SUPFAM" id="SSF47979">
    <property type="entry name" value="Iron-dependent repressor protein, dimerization domain"/>
    <property type="match status" value="1"/>
</dbReference>
<accession>A0A845QH48</accession>
<feature type="domain" description="HTH dtxR-type" evidence="5">
    <location>
        <begin position="1"/>
        <end position="64"/>
    </location>
</feature>
<dbReference type="GO" id="GO:0046914">
    <property type="term" value="F:transition metal ion binding"/>
    <property type="evidence" value="ECO:0007669"/>
    <property type="project" value="InterPro"/>
</dbReference>
<dbReference type="InterPro" id="IPR001367">
    <property type="entry name" value="Fe_dep_repressor"/>
</dbReference>
<organism evidence="6 7">
    <name type="scientific">Anaerotruncus colihominis</name>
    <dbReference type="NCBI Taxonomy" id="169435"/>
    <lineage>
        <taxon>Bacteria</taxon>
        <taxon>Bacillati</taxon>
        <taxon>Bacillota</taxon>
        <taxon>Clostridia</taxon>
        <taxon>Eubacteriales</taxon>
        <taxon>Oscillospiraceae</taxon>
        <taxon>Anaerotruncus</taxon>
    </lineage>
</organism>
<dbReference type="GO" id="GO:0003700">
    <property type="term" value="F:DNA-binding transcription factor activity"/>
    <property type="evidence" value="ECO:0007669"/>
    <property type="project" value="InterPro"/>
</dbReference>
<dbReference type="InterPro" id="IPR050536">
    <property type="entry name" value="DtxR_MntR_Metal-Reg"/>
</dbReference>
<sequence length="121" mass="13812">MKIQQSAEDYFETIYILKKRNGSVRSIDIVNEMGFSKPTVSVAMKKFRENGFVTMDSDGQIELTKQGLFIAEKTYEKHNVLAKALILLGVEESLAYEDACRMEHCISDTSFEAIKKHIEKL</sequence>
<keyword evidence="3" id="KW-0238">DNA-binding</keyword>
<dbReference type="Pfam" id="PF01325">
    <property type="entry name" value="Fe_dep_repress"/>
    <property type="match status" value="1"/>
</dbReference>
<evidence type="ECO:0000256" key="2">
    <source>
        <dbReference type="ARBA" id="ARBA00023015"/>
    </source>
</evidence>
<dbReference type="RefSeq" id="WP_160200484.1">
    <property type="nucleotide sequence ID" value="NZ_QXWK01000001.1"/>
</dbReference>
<dbReference type="InterPro" id="IPR036390">
    <property type="entry name" value="WH_DNA-bd_sf"/>
</dbReference>
<evidence type="ECO:0000256" key="1">
    <source>
        <dbReference type="ARBA" id="ARBA00007871"/>
    </source>
</evidence>
<dbReference type="InterPro" id="IPR022689">
    <property type="entry name" value="Iron_dep_repressor"/>
</dbReference>
<dbReference type="GO" id="GO:0003677">
    <property type="term" value="F:DNA binding"/>
    <property type="evidence" value="ECO:0007669"/>
    <property type="project" value="UniProtKB-KW"/>
</dbReference>
<dbReference type="PANTHER" id="PTHR33238">
    <property type="entry name" value="IRON (METAL) DEPENDENT REPRESSOR, DTXR FAMILY"/>
    <property type="match status" value="1"/>
</dbReference>
<dbReference type="PROSITE" id="PS50944">
    <property type="entry name" value="HTH_DTXR"/>
    <property type="match status" value="1"/>
</dbReference>
<evidence type="ECO:0000259" key="5">
    <source>
        <dbReference type="PROSITE" id="PS50944"/>
    </source>
</evidence>
<evidence type="ECO:0000313" key="7">
    <source>
        <dbReference type="Proteomes" id="UP000446866"/>
    </source>
</evidence>
<dbReference type="Proteomes" id="UP000446866">
    <property type="component" value="Unassembled WGS sequence"/>
</dbReference>
<dbReference type="EMBL" id="QXWK01000001">
    <property type="protein sequence ID" value="NBH60185.1"/>
    <property type="molecule type" value="Genomic_DNA"/>
</dbReference>
<dbReference type="Pfam" id="PF02742">
    <property type="entry name" value="Fe_dep_repr_C"/>
    <property type="match status" value="1"/>
</dbReference>
<dbReference type="GO" id="GO:0046983">
    <property type="term" value="F:protein dimerization activity"/>
    <property type="evidence" value="ECO:0007669"/>
    <property type="project" value="InterPro"/>
</dbReference>